<proteinExistence type="predicted"/>
<dbReference type="Proteomes" id="UP000199135">
    <property type="component" value="Unassembled WGS sequence"/>
</dbReference>
<feature type="transmembrane region" description="Helical" evidence="1">
    <location>
        <begin position="171"/>
        <end position="187"/>
    </location>
</feature>
<comment type="caution">
    <text evidence="2">The sequence shown here is derived from an EMBL/GenBank/DDBJ whole genome shotgun (WGS) entry which is preliminary data.</text>
</comment>
<accession>A0A1H6JUQ4</accession>
<name>A0A1H6JUQ4_9ACTN</name>
<reference evidence="2 3" key="1">
    <citation type="submission" date="2016-10" db="EMBL/GenBank/DDBJ databases">
        <authorList>
            <person name="Varghese N."/>
            <person name="Submissions S."/>
        </authorList>
    </citation>
    <scope>NUCLEOTIDE SEQUENCE [LARGE SCALE GENOMIC DNA]</scope>
    <source>
        <strain evidence="2 3">WCP15</strain>
    </source>
</reference>
<keyword evidence="1" id="KW-1133">Transmembrane helix</keyword>
<evidence type="ECO:0000256" key="1">
    <source>
        <dbReference type="SAM" id="Phobius"/>
    </source>
</evidence>
<feature type="transmembrane region" description="Helical" evidence="1">
    <location>
        <begin position="62"/>
        <end position="81"/>
    </location>
</feature>
<feature type="transmembrane region" description="Helical" evidence="1">
    <location>
        <begin position="12"/>
        <end position="30"/>
    </location>
</feature>
<dbReference type="PANTHER" id="PTHR37314">
    <property type="entry name" value="SLR0142 PROTEIN"/>
    <property type="match status" value="1"/>
</dbReference>
<dbReference type="PANTHER" id="PTHR37314:SF4">
    <property type="entry name" value="UPF0700 TRANSMEMBRANE PROTEIN YOAK"/>
    <property type="match status" value="1"/>
</dbReference>
<gene>
    <name evidence="2" type="ORF">SAMN05216447_10817</name>
</gene>
<organism evidence="2 3">
    <name type="scientific">Parafannyhessea umbonata</name>
    <dbReference type="NCBI Taxonomy" id="604330"/>
    <lineage>
        <taxon>Bacteria</taxon>
        <taxon>Bacillati</taxon>
        <taxon>Actinomycetota</taxon>
        <taxon>Coriobacteriia</taxon>
        <taxon>Coriobacteriales</taxon>
        <taxon>Atopobiaceae</taxon>
        <taxon>Parafannyhessea</taxon>
    </lineage>
</organism>
<dbReference type="RefSeq" id="WP_078687777.1">
    <property type="nucleotide sequence ID" value="NZ_FNWT01000008.1"/>
</dbReference>
<sequence>MRRATQTSESIELAALLAMSGGLMDAYSYLGRGKVFANAQTGNLLLLGVHAAAGEWAQTIQYAMPVVFFALGVAVAHGVRCRCHNIRAHWRQICLAIEVVLLATVAFVPESQNLLANSMTSLACGIQVQAFRKIHGVGFATTMCIGNLRAATHGLTEFFHSGNRKALESSLLHYGTIVCFVCGAILGSRMLGLVGLRAILVSCAILVVALLVMNWDREVGTAAAAERQWLRARRRRRVTRDGE</sequence>
<dbReference type="EMBL" id="FNWT01000008">
    <property type="protein sequence ID" value="SEH63000.1"/>
    <property type="molecule type" value="Genomic_DNA"/>
</dbReference>
<keyword evidence="1" id="KW-0472">Membrane</keyword>
<evidence type="ECO:0000313" key="3">
    <source>
        <dbReference type="Proteomes" id="UP000199135"/>
    </source>
</evidence>
<evidence type="ECO:0000313" key="2">
    <source>
        <dbReference type="EMBL" id="SEH63000.1"/>
    </source>
</evidence>
<dbReference type="Pfam" id="PF06912">
    <property type="entry name" value="DUF1275"/>
    <property type="match status" value="1"/>
</dbReference>
<protein>
    <submittedName>
        <fullName evidence="2">Uncharacterized membrane protein YoaK, UPF0700 family</fullName>
    </submittedName>
</protein>
<feature type="transmembrane region" description="Helical" evidence="1">
    <location>
        <begin position="194"/>
        <end position="213"/>
    </location>
</feature>
<dbReference type="InterPro" id="IPR010699">
    <property type="entry name" value="DUF1275"/>
</dbReference>
<keyword evidence="3" id="KW-1185">Reference proteome</keyword>
<keyword evidence="1" id="KW-0812">Transmembrane</keyword>